<proteinExistence type="predicted"/>
<accession>A0A0D2BQF7</accession>
<name>A0A0D2BQF7_9EURO</name>
<evidence type="ECO:0000313" key="3">
    <source>
        <dbReference type="Proteomes" id="UP000053328"/>
    </source>
</evidence>
<gene>
    <name evidence="2" type="ORF">PV08_01297</name>
</gene>
<dbReference type="RefSeq" id="XP_016240936.1">
    <property type="nucleotide sequence ID" value="XM_016375660.1"/>
</dbReference>
<protein>
    <submittedName>
        <fullName evidence="2">Uncharacterized protein</fullName>
    </submittedName>
</protein>
<keyword evidence="3" id="KW-1185">Reference proteome</keyword>
<dbReference type="GeneID" id="27328380"/>
<sequence length="258" mass="29410">MIPWNQFTSSQQDPDWRIELNEHNLLFYVNKGPSQLRRVLDSPMLESAQERQFVLSQLGLPNVNFETEHAGRMGYAIQLFSKHFITHETDESFCPSSPHYEDLTDFRSAFSYAEPTPSLPMSDLLEGLPSPSSPTPTVKSLRSAKSPMSVESLMNPEISPPSERKRKYSDERFPPIDADDDPEGLEALETPASLKQTFKYARTAKIGNAPTARLRRDTRMRRPNLDRGHSKFKYMDGGRHQNDLRGSSSLLDWSQYGD</sequence>
<dbReference type="EMBL" id="KN847492">
    <property type="protein sequence ID" value="KIW20720.1"/>
    <property type="molecule type" value="Genomic_DNA"/>
</dbReference>
<evidence type="ECO:0000256" key="1">
    <source>
        <dbReference type="SAM" id="MobiDB-lite"/>
    </source>
</evidence>
<dbReference type="OrthoDB" id="4117972at2759"/>
<organism evidence="2 3">
    <name type="scientific">Exophiala spinifera</name>
    <dbReference type="NCBI Taxonomy" id="91928"/>
    <lineage>
        <taxon>Eukaryota</taxon>
        <taxon>Fungi</taxon>
        <taxon>Dikarya</taxon>
        <taxon>Ascomycota</taxon>
        <taxon>Pezizomycotina</taxon>
        <taxon>Eurotiomycetes</taxon>
        <taxon>Chaetothyriomycetidae</taxon>
        <taxon>Chaetothyriales</taxon>
        <taxon>Herpotrichiellaceae</taxon>
        <taxon>Exophiala</taxon>
    </lineage>
</organism>
<reference evidence="2 3" key="1">
    <citation type="submission" date="2015-01" db="EMBL/GenBank/DDBJ databases">
        <title>The Genome Sequence of Exophiala spinifera CBS89968.</title>
        <authorList>
            <consortium name="The Broad Institute Genomics Platform"/>
            <person name="Cuomo C."/>
            <person name="de Hoog S."/>
            <person name="Gorbushina A."/>
            <person name="Stielow B."/>
            <person name="Teixiera M."/>
            <person name="Abouelleil A."/>
            <person name="Chapman S.B."/>
            <person name="Priest M."/>
            <person name="Young S.K."/>
            <person name="Wortman J."/>
            <person name="Nusbaum C."/>
            <person name="Birren B."/>
        </authorList>
    </citation>
    <scope>NUCLEOTIDE SEQUENCE [LARGE SCALE GENOMIC DNA]</scope>
    <source>
        <strain evidence="2 3">CBS 89968</strain>
    </source>
</reference>
<feature type="region of interest" description="Disordered" evidence="1">
    <location>
        <begin position="120"/>
        <end position="184"/>
    </location>
</feature>
<dbReference type="Proteomes" id="UP000053328">
    <property type="component" value="Unassembled WGS sequence"/>
</dbReference>
<feature type="region of interest" description="Disordered" evidence="1">
    <location>
        <begin position="207"/>
        <end position="258"/>
    </location>
</feature>
<evidence type="ECO:0000313" key="2">
    <source>
        <dbReference type="EMBL" id="KIW20720.1"/>
    </source>
</evidence>
<feature type="compositionally biased region" description="Polar residues" evidence="1">
    <location>
        <begin position="244"/>
        <end position="258"/>
    </location>
</feature>
<feature type="compositionally biased region" description="Basic and acidic residues" evidence="1">
    <location>
        <begin position="223"/>
        <end position="243"/>
    </location>
</feature>
<dbReference type="HOGENOM" id="CLU_1065731_0_0_1"/>
<dbReference type="AlphaFoldDB" id="A0A0D2BQF7"/>
<dbReference type="VEuPathDB" id="FungiDB:PV08_01297"/>